<dbReference type="PROSITE" id="PS50076">
    <property type="entry name" value="DNAJ_2"/>
    <property type="match status" value="1"/>
</dbReference>
<evidence type="ECO:0000313" key="4">
    <source>
        <dbReference type="Proteomes" id="UP000800040"/>
    </source>
</evidence>
<dbReference type="InterPro" id="IPR036869">
    <property type="entry name" value="J_dom_sf"/>
</dbReference>
<sequence>MAGSPFRDYYADLGIPPGSNLETIKAAFRNLAKQSHPDKTGATDSTVFRRAREAFEKLINADFRVSYAKLYAQNIAAAAAAAGKEQYQCQQSEKRGEYVGMTRTEQYEAELREARRRRSPPPKKPAKKMNETNTKYFTSRAYTAWQKRDAQWRARHEDENTAASEKDDPPPDSTTPSISYAHGLQVQMHDHPCGLQRCTHRTQHWRLQTSGTDFCVFCIESVTRGSKCSACEALACQKCLGEIERLEREVFGGWGAQYRASGG</sequence>
<evidence type="ECO:0000313" key="3">
    <source>
        <dbReference type="EMBL" id="KAF1828692.1"/>
    </source>
</evidence>
<feature type="region of interest" description="Disordered" evidence="1">
    <location>
        <begin position="148"/>
        <end position="178"/>
    </location>
</feature>
<dbReference type="Gene3D" id="1.10.287.110">
    <property type="entry name" value="DnaJ domain"/>
    <property type="match status" value="1"/>
</dbReference>
<evidence type="ECO:0000256" key="1">
    <source>
        <dbReference type="SAM" id="MobiDB-lite"/>
    </source>
</evidence>
<dbReference type="CDD" id="cd06257">
    <property type="entry name" value="DnaJ"/>
    <property type="match status" value="1"/>
</dbReference>
<gene>
    <name evidence="3" type="ORF">BDW02DRAFT_562596</name>
</gene>
<protein>
    <recommendedName>
        <fullName evidence="2">J domain-containing protein</fullName>
    </recommendedName>
</protein>
<reference evidence="3" key="1">
    <citation type="submission" date="2020-01" db="EMBL/GenBank/DDBJ databases">
        <authorList>
            <consortium name="DOE Joint Genome Institute"/>
            <person name="Haridas S."/>
            <person name="Albert R."/>
            <person name="Binder M."/>
            <person name="Bloem J."/>
            <person name="Labutti K."/>
            <person name="Salamov A."/>
            <person name="Andreopoulos B."/>
            <person name="Baker S.E."/>
            <person name="Barry K."/>
            <person name="Bills G."/>
            <person name="Bluhm B.H."/>
            <person name="Cannon C."/>
            <person name="Castanera R."/>
            <person name="Culley D.E."/>
            <person name="Daum C."/>
            <person name="Ezra D."/>
            <person name="Gonzalez J.B."/>
            <person name="Henrissat B."/>
            <person name="Kuo A."/>
            <person name="Liang C."/>
            <person name="Lipzen A."/>
            <person name="Lutzoni F."/>
            <person name="Magnuson J."/>
            <person name="Mondo S."/>
            <person name="Nolan M."/>
            <person name="Ohm R."/>
            <person name="Pangilinan J."/>
            <person name="Park H.-J."/>
            <person name="Ramirez L."/>
            <person name="Alfaro M."/>
            <person name="Sun H."/>
            <person name="Tritt A."/>
            <person name="Yoshinaga Y."/>
            <person name="Zwiers L.-H."/>
            <person name="Turgeon B.G."/>
            <person name="Goodwin S.B."/>
            <person name="Spatafora J.W."/>
            <person name="Crous P.W."/>
            <person name="Grigoriev I.V."/>
        </authorList>
    </citation>
    <scope>NUCLEOTIDE SEQUENCE</scope>
    <source>
        <strain evidence="3">P77</strain>
    </source>
</reference>
<feature type="region of interest" description="Disordered" evidence="1">
    <location>
        <begin position="111"/>
        <end position="131"/>
    </location>
</feature>
<dbReference type="SUPFAM" id="SSF46565">
    <property type="entry name" value="Chaperone J-domain"/>
    <property type="match status" value="1"/>
</dbReference>
<dbReference type="AlphaFoldDB" id="A0A6A5K377"/>
<proteinExistence type="predicted"/>
<dbReference type="Proteomes" id="UP000800040">
    <property type="component" value="Unassembled WGS sequence"/>
</dbReference>
<feature type="compositionally biased region" description="Basic residues" evidence="1">
    <location>
        <begin position="114"/>
        <end position="127"/>
    </location>
</feature>
<organism evidence="3 4">
    <name type="scientific">Decorospora gaudefroyi</name>
    <dbReference type="NCBI Taxonomy" id="184978"/>
    <lineage>
        <taxon>Eukaryota</taxon>
        <taxon>Fungi</taxon>
        <taxon>Dikarya</taxon>
        <taxon>Ascomycota</taxon>
        <taxon>Pezizomycotina</taxon>
        <taxon>Dothideomycetes</taxon>
        <taxon>Pleosporomycetidae</taxon>
        <taxon>Pleosporales</taxon>
        <taxon>Pleosporineae</taxon>
        <taxon>Pleosporaceae</taxon>
        <taxon>Decorospora</taxon>
    </lineage>
</organism>
<feature type="domain" description="J" evidence="2">
    <location>
        <begin position="8"/>
        <end position="71"/>
    </location>
</feature>
<name>A0A6A5K377_9PLEO</name>
<accession>A0A6A5K377</accession>
<dbReference type="PANTHER" id="PTHR44240:SF10">
    <property type="entry name" value="J DOMAIN-CONTAINING PROTEIN"/>
    <property type="match status" value="1"/>
</dbReference>
<dbReference type="OrthoDB" id="10250354at2759"/>
<keyword evidence="4" id="KW-1185">Reference proteome</keyword>
<dbReference type="InterPro" id="IPR018253">
    <property type="entry name" value="DnaJ_domain_CS"/>
</dbReference>
<feature type="compositionally biased region" description="Basic and acidic residues" evidence="1">
    <location>
        <begin position="148"/>
        <end position="169"/>
    </location>
</feature>
<dbReference type="Pfam" id="PF00226">
    <property type="entry name" value="DnaJ"/>
    <property type="match status" value="1"/>
</dbReference>
<dbReference type="PANTHER" id="PTHR44240">
    <property type="entry name" value="DNAJ DOMAIN (PROKARYOTIC HEAT SHOCK PROTEIN)-RELATED"/>
    <property type="match status" value="1"/>
</dbReference>
<dbReference type="SMART" id="SM00271">
    <property type="entry name" value="DnaJ"/>
    <property type="match status" value="1"/>
</dbReference>
<dbReference type="EMBL" id="ML975509">
    <property type="protein sequence ID" value="KAF1828692.1"/>
    <property type="molecule type" value="Genomic_DNA"/>
</dbReference>
<dbReference type="InterPro" id="IPR001623">
    <property type="entry name" value="DnaJ_domain"/>
</dbReference>
<dbReference type="InterPro" id="IPR052276">
    <property type="entry name" value="Diphthamide-biosynth_chaperone"/>
</dbReference>
<dbReference type="PROSITE" id="PS00636">
    <property type="entry name" value="DNAJ_1"/>
    <property type="match status" value="1"/>
</dbReference>
<evidence type="ECO:0000259" key="2">
    <source>
        <dbReference type="PROSITE" id="PS50076"/>
    </source>
</evidence>